<name>A0AAV0WQ22_9HEMI</name>
<dbReference type="EMBL" id="CARXXK010000002">
    <property type="protein sequence ID" value="CAI6357687.1"/>
    <property type="molecule type" value="Genomic_DNA"/>
</dbReference>
<comment type="caution">
    <text evidence="1">The sequence shown here is derived from an EMBL/GenBank/DDBJ whole genome shotgun (WGS) entry which is preliminary data.</text>
</comment>
<gene>
    <name evidence="1" type="ORF">MEUPH1_LOCUS13286</name>
</gene>
<organism evidence="1 2">
    <name type="scientific">Macrosiphum euphorbiae</name>
    <name type="common">potato aphid</name>
    <dbReference type="NCBI Taxonomy" id="13131"/>
    <lineage>
        <taxon>Eukaryota</taxon>
        <taxon>Metazoa</taxon>
        <taxon>Ecdysozoa</taxon>
        <taxon>Arthropoda</taxon>
        <taxon>Hexapoda</taxon>
        <taxon>Insecta</taxon>
        <taxon>Pterygota</taxon>
        <taxon>Neoptera</taxon>
        <taxon>Paraneoptera</taxon>
        <taxon>Hemiptera</taxon>
        <taxon>Sternorrhyncha</taxon>
        <taxon>Aphidomorpha</taxon>
        <taxon>Aphidoidea</taxon>
        <taxon>Aphididae</taxon>
        <taxon>Macrosiphini</taxon>
        <taxon>Macrosiphum</taxon>
    </lineage>
</organism>
<protein>
    <recommendedName>
        <fullName evidence="3">Transposase</fullName>
    </recommendedName>
</protein>
<keyword evidence="2" id="KW-1185">Reference proteome</keyword>
<evidence type="ECO:0000313" key="2">
    <source>
        <dbReference type="Proteomes" id="UP001160148"/>
    </source>
</evidence>
<evidence type="ECO:0008006" key="3">
    <source>
        <dbReference type="Google" id="ProtNLM"/>
    </source>
</evidence>
<reference evidence="1 2" key="1">
    <citation type="submission" date="2023-01" db="EMBL/GenBank/DDBJ databases">
        <authorList>
            <person name="Whitehead M."/>
        </authorList>
    </citation>
    <scope>NUCLEOTIDE SEQUENCE [LARGE SCALE GENOMIC DNA]</scope>
</reference>
<evidence type="ECO:0000313" key="1">
    <source>
        <dbReference type="EMBL" id="CAI6357687.1"/>
    </source>
</evidence>
<proteinExistence type="predicted"/>
<dbReference type="Proteomes" id="UP001160148">
    <property type="component" value="Unassembled WGS sequence"/>
</dbReference>
<dbReference type="AlphaFoldDB" id="A0AAV0WQ22"/>
<accession>A0AAV0WQ22</accession>
<sequence length="117" mass="13198">MRSFMKRNSSLVSLRKQESCSLSRATSFNKHNVSIFFKNLEKIMKRCPSFADGSRIFNLDETGVTTIQSPTRVIGQKGVKRLNQLTSGERGVLVTVCCVINVYGNKVPPTFILMFYV</sequence>